<dbReference type="PANTHER" id="PTHR45859:SF1">
    <property type="entry name" value="TRANSLATION INITIATION FACTOR EIF-2B SUBUNIT BETA"/>
    <property type="match status" value="1"/>
</dbReference>
<reference evidence="10 11" key="1">
    <citation type="submission" date="2024-07" db="EMBL/GenBank/DDBJ databases">
        <title>Chromosome-level genome assembly of the water stick insect Ranatra chinensis (Heteroptera: Nepidae).</title>
        <authorList>
            <person name="Liu X."/>
        </authorList>
    </citation>
    <scope>NUCLEOTIDE SEQUENCE [LARGE SCALE GENOMIC DNA]</scope>
    <source>
        <strain evidence="10">Cailab_2021Rc</strain>
        <tissue evidence="10">Muscle</tissue>
    </source>
</reference>
<evidence type="ECO:0000256" key="4">
    <source>
        <dbReference type="ARBA" id="ARBA00022540"/>
    </source>
</evidence>
<evidence type="ECO:0000256" key="3">
    <source>
        <dbReference type="ARBA" id="ARBA00022490"/>
    </source>
</evidence>
<organism evidence="10 11">
    <name type="scientific">Ranatra chinensis</name>
    <dbReference type="NCBI Taxonomy" id="642074"/>
    <lineage>
        <taxon>Eukaryota</taxon>
        <taxon>Metazoa</taxon>
        <taxon>Ecdysozoa</taxon>
        <taxon>Arthropoda</taxon>
        <taxon>Hexapoda</taxon>
        <taxon>Insecta</taxon>
        <taxon>Pterygota</taxon>
        <taxon>Neoptera</taxon>
        <taxon>Paraneoptera</taxon>
        <taxon>Hemiptera</taxon>
        <taxon>Heteroptera</taxon>
        <taxon>Panheteroptera</taxon>
        <taxon>Nepomorpha</taxon>
        <taxon>Nepidae</taxon>
        <taxon>Ranatrinae</taxon>
        <taxon>Ranatra</taxon>
    </lineage>
</organism>
<evidence type="ECO:0000313" key="10">
    <source>
        <dbReference type="EMBL" id="KAL1139159.1"/>
    </source>
</evidence>
<evidence type="ECO:0000256" key="6">
    <source>
        <dbReference type="ARBA" id="ARBA00044122"/>
    </source>
</evidence>
<dbReference type="GO" id="GO:0005829">
    <property type="term" value="C:cytosol"/>
    <property type="evidence" value="ECO:0007669"/>
    <property type="project" value="UniProtKB-SubCell"/>
</dbReference>
<name>A0ABD0YVA2_9HEMI</name>
<keyword evidence="11" id="KW-1185">Reference proteome</keyword>
<dbReference type="GO" id="GO:0005851">
    <property type="term" value="C:eukaryotic translation initiation factor 2B complex"/>
    <property type="evidence" value="ECO:0007669"/>
    <property type="project" value="UniProtKB-ARBA"/>
</dbReference>
<evidence type="ECO:0000256" key="8">
    <source>
        <dbReference type="ARBA" id="ARBA00046432"/>
    </source>
</evidence>
<dbReference type="InterPro" id="IPR037171">
    <property type="entry name" value="NagB/RpiA_transferase-like"/>
</dbReference>
<keyword evidence="4" id="KW-0396">Initiation factor</keyword>
<evidence type="ECO:0000256" key="5">
    <source>
        <dbReference type="ARBA" id="ARBA00022917"/>
    </source>
</evidence>
<dbReference type="PANTHER" id="PTHR45859">
    <property type="entry name" value="TRANSLATION INITIATION FACTOR EIF-2B SUBUNIT BETA"/>
    <property type="match status" value="1"/>
</dbReference>
<comment type="subcellular location">
    <subcellularLocation>
        <location evidence="1">Cytoplasm</location>
        <location evidence="1">Cytosol</location>
    </subcellularLocation>
</comment>
<keyword evidence="5" id="KW-0648">Protein biosynthesis</keyword>
<evidence type="ECO:0000256" key="1">
    <source>
        <dbReference type="ARBA" id="ARBA00004514"/>
    </source>
</evidence>
<evidence type="ECO:0000256" key="7">
    <source>
        <dbReference type="ARBA" id="ARBA00044228"/>
    </source>
</evidence>
<dbReference type="InterPro" id="IPR051855">
    <property type="entry name" value="eIF2B_beta_subunit"/>
</dbReference>
<dbReference type="InterPro" id="IPR042529">
    <property type="entry name" value="IF_2B-like_C"/>
</dbReference>
<dbReference type="InterPro" id="IPR000649">
    <property type="entry name" value="IF-2B-related"/>
</dbReference>
<dbReference type="Pfam" id="PF01008">
    <property type="entry name" value="IF-2B"/>
    <property type="match status" value="1"/>
</dbReference>
<dbReference type="Gene3D" id="3.40.50.10470">
    <property type="entry name" value="Translation initiation factor eif-2b, domain 2"/>
    <property type="match status" value="1"/>
</dbReference>
<dbReference type="Proteomes" id="UP001558652">
    <property type="component" value="Unassembled WGS sequence"/>
</dbReference>
<sequence>MGFLYDVKYGKILGTYNITIETVNLLKDIVSNTDWKTAQDLLQTIRSQGKIITRKLPFESSVGNMVRRVLKIVREEYASCKNKQADEVEESLHKIVTGDGPAGGDDYSSTLGGLRPAILEHIEEFRTELETSAENMAQQAREHIHANEIIMTLGKSEVVEAFLKNAAKDRKFQVFVATCGPQNCGDELAVSLAKANIATTVIPDCAIFGLMSRVNKVIVGTHTVMANGGLRAVCGSHSVALAARHYSVPVFVLAPLYQLSPRYLCSYDQDAFNSFVSPEGVLKYSDGELLELMHVYNPAFDYVPPDLVTLFISNTGGHAPSYVYRLLSELYHPEDYEL</sequence>
<dbReference type="FunFam" id="3.40.50.10470:FF:000009">
    <property type="entry name" value="Translation initiation factor eIF2B subunit"/>
    <property type="match status" value="1"/>
</dbReference>
<dbReference type="AlphaFoldDB" id="A0ABD0YVA2"/>
<keyword evidence="3" id="KW-0963">Cytoplasm</keyword>
<evidence type="ECO:0000256" key="2">
    <source>
        <dbReference type="ARBA" id="ARBA00007251"/>
    </source>
</evidence>
<protein>
    <recommendedName>
        <fullName evidence="6">Translation initiation factor eIF2B subunit beta</fullName>
    </recommendedName>
    <alternativeName>
        <fullName evidence="7">eIF2B GDP-GTP exchange factor subunit beta</fullName>
    </alternativeName>
</protein>
<dbReference type="GO" id="GO:0030234">
    <property type="term" value="F:enzyme regulator activity"/>
    <property type="evidence" value="ECO:0007669"/>
    <property type="project" value="UniProtKB-ARBA"/>
</dbReference>
<dbReference type="GO" id="GO:0003743">
    <property type="term" value="F:translation initiation factor activity"/>
    <property type="evidence" value="ECO:0007669"/>
    <property type="project" value="UniProtKB-KW"/>
</dbReference>
<proteinExistence type="inferred from homology"/>
<evidence type="ECO:0000313" key="11">
    <source>
        <dbReference type="Proteomes" id="UP001558652"/>
    </source>
</evidence>
<gene>
    <name evidence="10" type="ORF">AAG570_009219</name>
</gene>
<dbReference type="EMBL" id="JBFDAA010000003">
    <property type="protein sequence ID" value="KAL1139159.1"/>
    <property type="molecule type" value="Genomic_DNA"/>
</dbReference>
<comment type="caution">
    <text evidence="10">The sequence shown here is derived from an EMBL/GenBank/DDBJ whole genome shotgun (WGS) entry which is preliminary data.</text>
</comment>
<comment type="similarity">
    <text evidence="2 9">Belongs to the eIF-2B alpha/beta/delta subunits family.</text>
</comment>
<accession>A0ABD0YVA2</accession>
<dbReference type="SUPFAM" id="SSF100950">
    <property type="entry name" value="NagB/RpiA/CoA transferase-like"/>
    <property type="match status" value="1"/>
</dbReference>
<comment type="subunit">
    <text evidence="8">Component of the translation initiation factor 2B (eIF2B) complex which is a heterodecamer of two sets of five different subunits: alpha, beta, gamma, delta and epsilon. Subunits alpha, beta and delta comprise a regulatory subcomplex and subunits epsilon and gamma comprise a catalytic subcomplex. Within the complex, the hexameric regulatory complex resides at the center, with the two heterodimeric catalytic subcomplexes bound on opposite sides.</text>
</comment>
<evidence type="ECO:0000256" key="9">
    <source>
        <dbReference type="RuleBase" id="RU003814"/>
    </source>
</evidence>